<evidence type="ECO:0000313" key="4">
    <source>
        <dbReference type="Proteomes" id="UP000027586"/>
    </source>
</evidence>
<dbReference type="Pfam" id="PF00657">
    <property type="entry name" value="Lipase_GDSL"/>
    <property type="match status" value="1"/>
</dbReference>
<dbReference type="Gene3D" id="3.40.50.1110">
    <property type="entry name" value="SGNH hydrolase"/>
    <property type="match status" value="1"/>
</dbReference>
<accession>A0A068SCU8</accession>
<dbReference type="STRING" id="1263082.A0A068SCU8"/>
<feature type="chain" id="PRO_5001653090" evidence="2">
    <location>
        <begin position="18"/>
        <end position="295"/>
    </location>
</feature>
<dbReference type="Proteomes" id="UP000027586">
    <property type="component" value="Unassembled WGS sequence"/>
</dbReference>
<evidence type="ECO:0000256" key="2">
    <source>
        <dbReference type="SAM" id="SignalP"/>
    </source>
</evidence>
<gene>
    <name evidence="3" type="ORF">LCOR_11006.1</name>
</gene>
<dbReference type="InterPro" id="IPR051058">
    <property type="entry name" value="GDSL_Est/Lipase"/>
</dbReference>
<dbReference type="EMBL" id="CBTN010000085">
    <property type="protein sequence ID" value="CDH60218.1"/>
    <property type="molecule type" value="Genomic_DNA"/>
</dbReference>
<feature type="signal peptide" evidence="2">
    <location>
        <begin position="1"/>
        <end position="17"/>
    </location>
</feature>
<reference evidence="3" key="1">
    <citation type="submission" date="2013-08" db="EMBL/GenBank/DDBJ databases">
        <title>Gene expansion shapes genome architecture in the human pathogen Lichtheimia corymbifera: an evolutionary genomics analysis in the ancient terrestrial Mucorales (Mucoromycotina).</title>
        <authorList>
            <person name="Schwartze V.U."/>
            <person name="Winter S."/>
            <person name="Shelest E."/>
            <person name="Marcet-Houben M."/>
            <person name="Horn F."/>
            <person name="Wehner S."/>
            <person name="Hoffmann K."/>
            <person name="Riege K."/>
            <person name="Sammeth M."/>
            <person name="Nowrousian M."/>
            <person name="Valiante V."/>
            <person name="Linde J."/>
            <person name="Jacobsen I.D."/>
            <person name="Marz M."/>
            <person name="Brakhage A.A."/>
            <person name="Gabaldon T."/>
            <person name="Bocker S."/>
            <person name="Voigt K."/>
        </authorList>
    </citation>
    <scope>NUCLEOTIDE SEQUENCE [LARGE SCALE GENOMIC DNA]</scope>
    <source>
        <strain evidence="3">FSU 9682</strain>
    </source>
</reference>
<dbReference type="VEuPathDB" id="FungiDB:LCOR_11006.1"/>
<proteinExistence type="predicted"/>
<organism evidence="3 4">
    <name type="scientific">Lichtheimia corymbifera JMRC:FSU:9682</name>
    <dbReference type="NCBI Taxonomy" id="1263082"/>
    <lineage>
        <taxon>Eukaryota</taxon>
        <taxon>Fungi</taxon>
        <taxon>Fungi incertae sedis</taxon>
        <taxon>Mucoromycota</taxon>
        <taxon>Mucoromycotina</taxon>
        <taxon>Mucoromycetes</taxon>
        <taxon>Mucorales</taxon>
        <taxon>Lichtheimiaceae</taxon>
        <taxon>Lichtheimia</taxon>
    </lineage>
</organism>
<dbReference type="OrthoDB" id="1600564at2759"/>
<name>A0A068SCU8_9FUNG</name>
<dbReference type="SUPFAM" id="SSF52266">
    <property type="entry name" value="SGNH hydrolase"/>
    <property type="match status" value="1"/>
</dbReference>
<dbReference type="GO" id="GO:0016788">
    <property type="term" value="F:hydrolase activity, acting on ester bonds"/>
    <property type="evidence" value="ECO:0007669"/>
    <property type="project" value="InterPro"/>
</dbReference>
<comment type="caution">
    <text evidence="3">The sequence shown here is derived from an EMBL/GenBank/DDBJ whole genome shotgun (WGS) entry which is preliminary data.</text>
</comment>
<dbReference type="PANTHER" id="PTHR45648">
    <property type="entry name" value="GDSL LIPASE/ACYLHYDROLASE FAMILY PROTEIN (AFU_ORTHOLOGUE AFUA_4G14700)"/>
    <property type="match status" value="1"/>
</dbReference>
<keyword evidence="4" id="KW-1185">Reference proteome</keyword>
<sequence length="295" mass="33576">MLVFLTITCFLILVCNGAPVSFLNRLQTLFSFGDSYTTQNLDTITMSYACANCTSAGGPNWVEYLVEIHPMQYWNLAYNSAPISNKLVNQPRSPVIDMATQITELYPRHFVNTSYTHDPSTTLYTFWIGINDINQSAEWNDTSTLDDRLMAQYRVLLRYLETLGAKHFMLINVPPIDRSPMWSQQRQNGLFEKTIRKRVQGLNSKLAALHQDLKDTAAAGSSSSTWMLFDAWSKFTHILDHPQKYGLTNTTGYCPDWNHPEGCGGSIEEYFWLNDLHPTFKVHGFMAKAVADFLS</sequence>
<protein>
    <submittedName>
        <fullName evidence="3">Carbohydrate esterase family 16 protein</fullName>
    </submittedName>
</protein>
<dbReference type="InterPro" id="IPR001087">
    <property type="entry name" value="GDSL"/>
</dbReference>
<dbReference type="AlphaFoldDB" id="A0A068SCU8"/>
<keyword evidence="1" id="KW-0378">Hydrolase</keyword>
<dbReference type="CDD" id="cd01846">
    <property type="entry name" value="fatty_acyltransferase_like"/>
    <property type="match status" value="1"/>
</dbReference>
<keyword evidence="2" id="KW-0732">Signal</keyword>
<evidence type="ECO:0000313" key="3">
    <source>
        <dbReference type="EMBL" id="CDH60218.1"/>
    </source>
</evidence>
<dbReference type="PANTHER" id="PTHR45648:SF22">
    <property type="entry name" value="GDSL LIPASE_ACYLHYDROLASE FAMILY PROTEIN (AFU_ORTHOLOGUE AFUA_4G14700)"/>
    <property type="match status" value="1"/>
</dbReference>
<evidence type="ECO:0000256" key="1">
    <source>
        <dbReference type="ARBA" id="ARBA00022801"/>
    </source>
</evidence>
<dbReference type="InterPro" id="IPR036514">
    <property type="entry name" value="SGNH_hydro_sf"/>
</dbReference>